<dbReference type="AlphaFoldDB" id="I3SCG4"/>
<dbReference type="PANTHER" id="PTHR17630">
    <property type="entry name" value="DIENELACTONE HYDROLASE"/>
    <property type="match status" value="1"/>
</dbReference>
<name>I3SCG4_MEDTR</name>
<organism evidence="2">
    <name type="scientific">Medicago truncatula</name>
    <name type="common">Barrel medic</name>
    <name type="synonym">Medicago tribuloides</name>
    <dbReference type="NCBI Taxonomy" id="3880"/>
    <lineage>
        <taxon>Eukaryota</taxon>
        <taxon>Viridiplantae</taxon>
        <taxon>Streptophyta</taxon>
        <taxon>Embryophyta</taxon>
        <taxon>Tracheophyta</taxon>
        <taxon>Spermatophyta</taxon>
        <taxon>Magnoliopsida</taxon>
        <taxon>eudicotyledons</taxon>
        <taxon>Gunneridae</taxon>
        <taxon>Pentapetalae</taxon>
        <taxon>rosids</taxon>
        <taxon>fabids</taxon>
        <taxon>Fabales</taxon>
        <taxon>Fabaceae</taxon>
        <taxon>Papilionoideae</taxon>
        <taxon>50 kb inversion clade</taxon>
        <taxon>NPAAA clade</taxon>
        <taxon>Hologalegina</taxon>
        <taxon>IRL clade</taxon>
        <taxon>Trifolieae</taxon>
        <taxon>Medicago</taxon>
    </lineage>
</organism>
<evidence type="ECO:0000313" key="2">
    <source>
        <dbReference type="EMBL" id="AFK37956.1"/>
    </source>
</evidence>
<dbReference type="InterPro" id="IPR029058">
    <property type="entry name" value="AB_hydrolase_fold"/>
</dbReference>
<dbReference type="GO" id="GO:0016787">
    <property type="term" value="F:hydrolase activity"/>
    <property type="evidence" value="ECO:0007669"/>
    <property type="project" value="InterPro"/>
</dbReference>
<evidence type="ECO:0000259" key="1">
    <source>
        <dbReference type="Pfam" id="PF01738"/>
    </source>
</evidence>
<dbReference type="ExpressionAtlas" id="I3SCG4">
    <property type="expression patterns" value="differential"/>
</dbReference>
<dbReference type="Gene3D" id="3.40.50.1820">
    <property type="entry name" value="alpha/beta hydrolase"/>
    <property type="match status" value="1"/>
</dbReference>
<dbReference type="SUPFAM" id="SSF53474">
    <property type="entry name" value="alpha/beta-Hydrolases"/>
    <property type="match status" value="1"/>
</dbReference>
<dbReference type="InterPro" id="IPR002925">
    <property type="entry name" value="Dienelactn_hydro"/>
</dbReference>
<proteinExistence type="evidence at transcript level"/>
<dbReference type="Pfam" id="PF01738">
    <property type="entry name" value="DLH"/>
    <property type="match status" value="1"/>
</dbReference>
<accession>I3SCG4</accession>
<feature type="domain" description="Dienelactone hydrolase" evidence="1">
    <location>
        <begin position="29"/>
        <end position="237"/>
    </location>
</feature>
<dbReference type="EMBL" id="BT138161">
    <property type="protein sequence ID" value="AFK37956.1"/>
    <property type="molecule type" value="mRNA"/>
</dbReference>
<protein>
    <recommendedName>
        <fullName evidence="1">Dienelactone hydrolase domain-containing protein</fullName>
    </recommendedName>
</protein>
<dbReference type="PANTHER" id="PTHR17630:SF82">
    <property type="entry name" value="ENDO-1,3-1,4-BETA-D-GLUCANASE-LIKE PROTEIN"/>
    <property type="match status" value="1"/>
</dbReference>
<sequence>MSGHACCSNPPILNPFSGAGHVEKIGGLDAYLTGSPLSTKAILFVSDIYGYESPIIRNLADKVAAAGYYVVVPDYFYGDPYDDDRVDRPLPIWMEDHEPDKGFEASQPIIEALKSKGVFAIGAAGYCWGAKTVCELGKSKLIQAVVLAHPSLITVEDINGVNIPIAILGAELDPITPPEVIKQFEQVLAAKPEVDSFVKVFPNVSHGWTIRYDTEDPEAVKAAEEAHQILLDWFVKYVK</sequence>
<reference evidence="2" key="1">
    <citation type="submission" date="2012-05" db="EMBL/GenBank/DDBJ databases">
        <authorList>
            <person name="Krishnakumar V."/>
            <person name="Cheung F."/>
            <person name="Xiao Y."/>
            <person name="Chan A."/>
            <person name="Moskal W.A."/>
            <person name="Town C.D."/>
        </authorList>
    </citation>
    <scope>NUCLEOTIDE SEQUENCE</scope>
</reference>